<evidence type="ECO:0000313" key="3">
    <source>
        <dbReference type="EnsemblMetazoa" id="ASIC004908-PA"/>
    </source>
</evidence>
<feature type="compositionally biased region" description="Low complexity" evidence="1">
    <location>
        <begin position="31"/>
        <end position="45"/>
    </location>
</feature>
<evidence type="ECO:0000313" key="2">
    <source>
        <dbReference type="EMBL" id="KFB37652.1"/>
    </source>
</evidence>
<sequence>MELLGTVMDGGKTLPGSTCCASNGTSAMSELGWSSGSELEETTGGNWLNSGLSTLPGPSRPNSTTETL</sequence>
<dbReference type="Proteomes" id="UP000030765">
    <property type="component" value="Unassembled WGS sequence"/>
</dbReference>
<organism evidence="2">
    <name type="scientific">Anopheles sinensis</name>
    <name type="common">Mosquito</name>
    <dbReference type="NCBI Taxonomy" id="74873"/>
    <lineage>
        <taxon>Eukaryota</taxon>
        <taxon>Metazoa</taxon>
        <taxon>Ecdysozoa</taxon>
        <taxon>Arthropoda</taxon>
        <taxon>Hexapoda</taxon>
        <taxon>Insecta</taxon>
        <taxon>Pterygota</taxon>
        <taxon>Neoptera</taxon>
        <taxon>Endopterygota</taxon>
        <taxon>Diptera</taxon>
        <taxon>Nematocera</taxon>
        <taxon>Culicoidea</taxon>
        <taxon>Culicidae</taxon>
        <taxon>Anophelinae</taxon>
        <taxon>Anopheles</taxon>
    </lineage>
</organism>
<reference evidence="3" key="2">
    <citation type="submission" date="2020-05" db="UniProtKB">
        <authorList>
            <consortium name="EnsemblMetazoa"/>
        </authorList>
    </citation>
    <scope>IDENTIFICATION</scope>
</reference>
<name>A0A084VI58_ANOSI</name>
<dbReference type="VEuPathDB" id="VectorBase:ASIC004908"/>
<accession>A0A084VI58</accession>
<protein>
    <submittedName>
        <fullName evidence="2 3">Rho GTPase-activating protein 22-like protein</fullName>
    </submittedName>
</protein>
<gene>
    <name evidence="2" type="ORF">ZHAS_00004908</name>
</gene>
<proteinExistence type="predicted"/>
<dbReference type="VEuPathDB" id="VectorBase:ASIS005738"/>
<keyword evidence="4" id="KW-1185">Reference proteome</keyword>
<feature type="region of interest" description="Disordered" evidence="1">
    <location>
        <begin position="31"/>
        <end position="68"/>
    </location>
</feature>
<dbReference type="EMBL" id="KE524850">
    <property type="protein sequence ID" value="KFB37652.1"/>
    <property type="molecule type" value="Genomic_DNA"/>
</dbReference>
<evidence type="ECO:0000256" key="1">
    <source>
        <dbReference type="SAM" id="MobiDB-lite"/>
    </source>
</evidence>
<dbReference type="EMBL" id="ATLV01013298">
    <property type="status" value="NOT_ANNOTATED_CDS"/>
    <property type="molecule type" value="Genomic_DNA"/>
</dbReference>
<reference evidence="2 4" key="1">
    <citation type="journal article" date="2014" name="BMC Genomics">
        <title>Genome sequence of Anopheles sinensis provides insight into genetics basis of mosquito competence for malaria parasites.</title>
        <authorList>
            <person name="Zhou D."/>
            <person name="Zhang D."/>
            <person name="Ding G."/>
            <person name="Shi L."/>
            <person name="Hou Q."/>
            <person name="Ye Y."/>
            <person name="Xu Y."/>
            <person name="Zhou H."/>
            <person name="Xiong C."/>
            <person name="Li S."/>
            <person name="Yu J."/>
            <person name="Hong S."/>
            <person name="Yu X."/>
            <person name="Zou P."/>
            <person name="Chen C."/>
            <person name="Chang X."/>
            <person name="Wang W."/>
            <person name="Lv Y."/>
            <person name="Sun Y."/>
            <person name="Ma L."/>
            <person name="Shen B."/>
            <person name="Zhu C."/>
        </authorList>
    </citation>
    <scope>NUCLEOTIDE SEQUENCE [LARGE SCALE GENOMIC DNA]</scope>
</reference>
<evidence type="ECO:0000313" key="4">
    <source>
        <dbReference type="Proteomes" id="UP000030765"/>
    </source>
</evidence>
<dbReference type="AlphaFoldDB" id="A0A084VI58"/>
<dbReference type="EnsemblMetazoa" id="ASIC004908-RA">
    <property type="protein sequence ID" value="ASIC004908-PA"/>
    <property type="gene ID" value="ASIC004908"/>
</dbReference>